<evidence type="ECO:0000256" key="3">
    <source>
        <dbReference type="ARBA" id="ARBA00022553"/>
    </source>
</evidence>
<dbReference type="InterPro" id="IPR005467">
    <property type="entry name" value="His_kinase_dom"/>
</dbReference>
<dbReference type="EMBL" id="JBHRSB010000001">
    <property type="protein sequence ID" value="MFC2998425.1"/>
    <property type="molecule type" value="Genomic_DNA"/>
</dbReference>
<organism evidence="12 13">
    <name type="scientific">Falsiroseomonas tokyonensis</name>
    <dbReference type="NCBI Taxonomy" id="430521"/>
    <lineage>
        <taxon>Bacteria</taxon>
        <taxon>Pseudomonadati</taxon>
        <taxon>Pseudomonadota</taxon>
        <taxon>Alphaproteobacteria</taxon>
        <taxon>Acetobacterales</taxon>
        <taxon>Roseomonadaceae</taxon>
        <taxon>Falsiroseomonas</taxon>
    </lineage>
</organism>
<protein>
    <recommendedName>
        <fullName evidence="2">histidine kinase</fullName>
        <ecNumber evidence="2">2.7.13.3</ecNumber>
    </recommendedName>
</protein>
<dbReference type="SMART" id="SM00387">
    <property type="entry name" value="HATPase_c"/>
    <property type="match status" value="1"/>
</dbReference>
<evidence type="ECO:0000313" key="12">
    <source>
        <dbReference type="EMBL" id="MFC2998425.1"/>
    </source>
</evidence>
<keyword evidence="9" id="KW-0472">Membrane</keyword>
<dbReference type="GO" id="GO:0016301">
    <property type="term" value="F:kinase activity"/>
    <property type="evidence" value="ECO:0007669"/>
    <property type="project" value="UniProtKB-KW"/>
</dbReference>
<dbReference type="CDD" id="cd00075">
    <property type="entry name" value="HATPase"/>
    <property type="match status" value="1"/>
</dbReference>
<dbReference type="SMART" id="SM00304">
    <property type="entry name" value="HAMP"/>
    <property type="match status" value="1"/>
</dbReference>
<dbReference type="InterPro" id="IPR003660">
    <property type="entry name" value="HAMP_dom"/>
</dbReference>
<keyword evidence="5 9" id="KW-0812">Transmembrane</keyword>
<evidence type="ECO:0000256" key="5">
    <source>
        <dbReference type="ARBA" id="ARBA00022692"/>
    </source>
</evidence>
<dbReference type="Pfam" id="PF02518">
    <property type="entry name" value="HATPase_c"/>
    <property type="match status" value="1"/>
</dbReference>
<dbReference type="InterPro" id="IPR050428">
    <property type="entry name" value="TCS_sensor_his_kinase"/>
</dbReference>
<feature type="transmembrane region" description="Helical" evidence="9">
    <location>
        <begin position="20"/>
        <end position="39"/>
    </location>
</feature>
<evidence type="ECO:0000313" key="13">
    <source>
        <dbReference type="Proteomes" id="UP001595420"/>
    </source>
</evidence>
<name>A0ABV7BQN7_9PROT</name>
<dbReference type="InterPro" id="IPR003661">
    <property type="entry name" value="HisK_dim/P_dom"/>
</dbReference>
<dbReference type="RefSeq" id="WP_216833799.1">
    <property type="nucleotide sequence ID" value="NZ_JAFNJS010000001.1"/>
</dbReference>
<feature type="domain" description="HAMP" evidence="11">
    <location>
        <begin position="179"/>
        <end position="232"/>
    </location>
</feature>
<dbReference type="PROSITE" id="PS50885">
    <property type="entry name" value="HAMP"/>
    <property type="match status" value="1"/>
</dbReference>
<gene>
    <name evidence="12" type="ORF">ACFOD3_00890</name>
</gene>
<evidence type="ECO:0000256" key="9">
    <source>
        <dbReference type="SAM" id="Phobius"/>
    </source>
</evidence>
<dbReference type="Proteomes" id="UP001595420">
    <property type="component" value="Unassembled WGS sequence"/>
</dbReference>
<evidence type="ECO:0000259" key="11">
    <source>
        <dbReference type="PROSITE" id="PS50885"/>
    </source>
</evidence>
<dbReference type="PROSITE" id="PS50109">
    <property type="entry name" value="HIS_KIN"/>
    <property type="match status" value="1"/>
</dbReference>
<dbReference type="PANTHER" id="PTHR45436">
    <property type="entry name" value="SENSOR HISTIDINE KINASE YKOH"/>
    <property type="match status" value="1"/>
</dbReference>
<dbReference type="Pfam" id="PF00512">
    <property type="entry name" value="HisKA"/>
    <property type="match status" value="1"/>
</dbReference>
<evidence type="ECO:0000256" key="6">
    <source>
        <dbReference type="ARBA" id="ARBA00022777"/>
    </source>
</evidence>
<keyword evidence="8" id="KW-0902">Two-component regulatory system</keyword>
<dbReference type="SMART" id="SM00388">
    <property type="entry name" value="HisKA"/>
    <property type="match status" value="1"/>
</dbReference>
<reference evidence="13" key="1">
    <citation type="journal article" date="2019" name="Int. J. Syst. Evol. Microbiol.">
        <title>The Global Catalogue of Microorganisms (GCM) 10K type strain sequencing project: providing services to taxonomists for standard genome sequencing and annotation.</title>
        <authorList>
            <consortium name="The Broad Institute Genomics Platform"/>
            <consortium name="The Broad Institute Genome Sequencing Center for Infectious Disease"/>
            <person name="Wu L."/>
            <person name="Ma J."/>
        </authorList>
    </citation>
    <scope>NUCLEOTIDE SEQUENCE [LARGE SCALE GENOMIC DNA]</scope>
    <source>
        <strain evidence="13">CGMCC 1.16855</strain>
    </source>
</reference>
<proteinExistence type="predicted"/>
<comment type="catalytic activity">
    <reaction evidence="1">
        <text>ATP + protein L-histidine = ADP + protein N-phospho-L-histidine.</text>
        <dbReference type="EC" id="2.7.13.3"/>
    </reaction>
</comment>
<accession>A0ABV7BQN7</accession>
<keyword evidence="13" id="KW-1185">Reference proteome</keyword>
<dbReference type="PANTHER" id="PTHR45436:SF8">
    <property type="entry name" value="HISTIDINE KINASE"/>
    <property type="match status" value="1"/>
</dbReference>
<evidence type="ECO:0000256" key="4">
    <source>
        <dbReference type="ARBA" id="ARBA00022679"/>
    </source>
</evidence>
<evidence type="ECO:0000256" key="7">
    <source>
        <dbReference type="ARBA" id="ARBA00022989"/>
    </source>
</evidence>
<keyword evidence="4" id="KW-0808">Transferase</keyword>
<feature type="transmembrane region" description="Helical" evidence="9">
    <location>
        <begin position="155"/>
        <end position="177"/>
    </location>
</feature>
<keyword evidence="3" id="KW-0597">Phosphoprotein</keyword>
<evidence type="ECO:0000256" key="2">
    <source>
        <dbReference type="ARBA" id="ARBA00012438"/>
    </source>
</evidence>
<sequence>MPEERPTRWWATTGFRITLLHLALTLLGTLLLAGIGFWASSRFAVQQIQAEIERDAGVLLNAGRLGGPTSIALSIEARIAADRSGTQYFLLSGPDGGRIAGNLAAAPRSPGWATMGLDAATDDSVLLALGTPLPAGHFLLVGRDLAPVRELEARLLGAAGWVGGAALLLALAGGLVIGRSVVRRAAQMERALAEVEQGRLATRLAARPGGDEFDRLARRVNATLDRLADTMAALRQVTDDIAHDLRTPLTRLRQRLESLEGKEAEAAVAECDRILEIFAALLRIAQIESGARRSAFAGVDLTAVMETVAELYASAAAERGQRLETDLAPGVAMQGDRELLAQMLANLVENAIRHGREGGRVQLALRPGPEITVTDDGPGIPDADKPLVFRRFHRLDAARSSQGAGLGLALVAAVAELHGLAVALEDASATSPPGLRVRLRG</sequence>
<feature type="domain" description="Histidine kinase" evidence="10">
    <location>
        <begin position="240"/>
        <end position="441"/>
    </location>
</feature>
<dbReference type="InterPro" id="IPR003594">
    <property type="entry name" value="HATPase_dom"/>
</dbReference>
<evidence type="ECO:0000259" key="10">
    <source>
        <dbReference type="PROSITE" id="PS50109"/>
    </source>
</evidence>
<dbReference type="Pfam" id="PF00672">
    <property type="entry name" value="HAMP"/>
    <property type="match status" value="1"/>
</dbReference>
<evidence type="ECO:0000256" key="8">
    <source>
        <dbReference type="ARBA" id="ARBA00023012"/>
    </source>
</evidence>
<keyword evidence="6 12" id="KW-0418">Kinase</keyword>
<dbReference type="EC" id="2.7.13.3" evidence="2"/>
<evidence type="ECO:0000256" key="1">
    <source>
        <dbReference type="ARBA" id="ARBA00000085"/>
    </source>
</evidence>
<comment type="caution">
    <text evidence="12">The sequence shown here is derived from an EMBL/GenBank/DDBJ whole genome shotgun (WGS) entry which is preliminary data.</text>
</comment>
<keyword evidence="7 9" id="KW-1133">Transmembrane helix</keyword>
<dbReference type="CDD" id="cd00082">
    <property type="entry name" value="HisKA"/>
    <property type="match status" value="1"/>
</dbReference>